<dbReference type="Gene3D" id="3.40.50.150">
    <property type="entry name" value="Vaccinia Virus protein VP39"/>
    <property type="match status" value="1"/>
</dbReference>
<sequence length="219" mass="25247">MPNGVWNRLLFLYKFLREPRQFGSITPSSRRLAKALTDPLPWDELHNIAELGAGTGAITSHIQLKKTGKLKVMLFEKDADFRHQLKQRFPGYRCYSNFMRLRLALHNDRQEKLDGIVNGLPLNKLSMVERVRFMEQVTSSLKEEGWFATFEYFPGMGKAMKRELKRHFDILSLAFVPLNIPPAVVYICRKKPARIIRPTGRLLSLETGPSGDLLKGRTY</sequence>
<dbReference type="GO" id="GO:0032259">
    <property type="term" value="P:methylation"/>
    <property type="evidence" value="ECO:0007669"/>
    <property type="project" value="UniProtKB-KW"/>
</dbReference>
<reference evidence="1" key="1">
    <citation type="journal article" date="2014" name="Int. J. Syst. Evol. Microbiol.">
        <title>Complete genome sequence of Corynebacterium casei LMG S-19264T (=DSM 44701T), isolated from a smear-ripened cheese.</title>
        <authorList>
            <consortium name="US DOE Joint Genome Institute (JGI-PGF)"/>
            <person name="Walter F."/>
            <person name="Albersmeier A."/>
            <person name="Kalinowski J."/>
            <person name="Ruckert C."/>
        </authorList>
    </citation>
    <scope>NUCLEOTIDE SEQUENCE</scope>
    <source>
        <strain evidence="1">CGMCC 1.16134</strain>
    </source>
</reference>
<dbReference type="InterPro" id="IPR029063">
    <property type="entry name" value="SAM-dependent_MTases_sf"/>
</dbReference>
<dbReference type="AlphaFoldDB" id="A0A917C933"/>
<protein>
    <submittedName>
        <fullName evidence="1">Methyltransferase</fullName>
    </submittedName>
</protein>
<keyword evidence="2" id="KW-1185">Reference proteome</keyword>
<accession>A0A917C933</accession>
<reference evidence="1" key="2">
    <citation type="submission" date="2020-09" db="EMBL/GenBank/DDBJ databases">
        <authorList>
            <person name="Sun Q."/>
            <person name="Zhou Y."/>
        </authorList>
    </citation>
    <scope>NUCLEOTIDE SEQUENCE</scope>
    <source>
        <strain evidence="1">CGMCC 1.16134</strain>
    </source>
</reference>
<keyword evidence="1" id="KW-0808">Transferase</keyword>
<proteinExistence type="predicted"/>
<comment type="caution">
    <text evidence="1">The sequence shown here is derived from an EMBL/GenBank/DDBJ whole genome shotgun (WGS) entry which is preliminary data.</text>
</comment>
<evidence type="ECO:0000313" key="1">
    <source>
        <dbReference type="EMBL" id="GGF79145.1"/>
    </source>
</evidence>
<keyword evidence="1" id="KW-0489">Methyltransferase</keyword>
<evidence type="ECO:0000313" key="2">
    <source>
        <dbReference type="Proteomes" id="UP000637643"/>
    </source>
</evidence>
<dbReference type="GO" id="GO:0008168">
    <property type="term" value="F:methyltransferase activity"/>
    <property type="evidence" value="ECO:0007669"/>
    <property type="project" value="UniProtKB-KW"/>
</dbReference>
<dbReference type="RefSeq" id="WP_189025307.1">
    <property type="nucleotide sequence ID" value="NZ_BMKR01000009.1"/>
</dbReference>
<gene>
    <name evidence="1" type="ORF">GCM10010912_25250</name>
</gene>
<dbReference type="Proteomes" id="UP000637643">
    <property type="component" value="Unassembled WGS sequence"/>
</dbReference>
<dbReference type="SUPFAM" id="SSF53335">
    <property type="entry name" value="S-adenosyl-L-methionine-dependent methyltransferases"/>
    <property type="match status" value="1"/>
</dbReference>
<name>A0A917C933_9BACL</name>
<organism evidence="1 2">
    <name type="scientific">Paenibacillus albidus</name>
    <dbReference type="NCBI Taxonomy" id="2041023"/>
    <lineage>
        <taxon>Bacteria</taxon>
        <taxon>Bacillati</taxon>
        <taxon>Bacillota</taxon>
        <taxon>Bacilli</taxon>
        <taxon>Bacillales</taxon>
        <taxon>Paenibacillaceae</taxon>
        <taxon>Paenibacillus</taxon>
    </lineage>
</organism>
<dbReference type="EMBL" id="BMKR01000009">
    <property type="protein sequence ID" value="GGF79145.1"/>
    <property type="molecule type" value="Genomic_DNA"/>
</dbReference>